<dbReference type="PROSITE" id="PS51823">
    <property type="entry name" value="CLU"/>
    <property type="match status" value="1"/>
</dbReference>
<reference evidence="11" key="1">
    <citation type="submission" date="2025-08" db="UniProtKB">
        <authorList>
            <consortium name="RefSeq"/>
        </authorList>
    </citation>
    <scope>IDENTIFICATION</scope>
</reference>
<dbReference type="PANTHER" id="PTHR12601:SF45">
    <property type="entry name" value="PROTEIN REDUCED CHLOROPLAST COVERAGE 3"/>
    <property type="match status" value="1"/>
</dbReference>
<feature type="domain" description="Clu" evidence="9">
    <location>
        <begin position="321"/>
        <end position="594"/>
    </location>
</feature>
<evidence type="ECO:0000256" key="6">
    <source>
        <dbReference type="ARBA" id="ARBA00023242"/>
    </source>
</evidence>
<dbReference type="RefSeq" id="XP_010250243.1">
    <property type="nucleotide sequence ID" value="XM_010251941.2"/>
</dbReference>
<evidence type="ECO:0000256" key="7">
    <source>
        <dbReference type="PROSITE-ProRule" id="PRU00339"/>
    </source>
</evidence>
<evidence type="ECO:0000256" key="3">
    <source>
        <dbReference type="ARBA" id="ARBA00022490"/>
    </source>
</evidence>
<keyword evidence="10" id="KW-1185">Reference proteome</keyword>
<feature type="region of interest" description="Disordered" evidence="8">
    <location>
        <begin position="1551"/>
        <end position="1586"/>
    </location>
</feature>
<keyword evidence="5 7" id="KW-0802">TPR repeat</keyword>
<dbReference type="CDD" id="cd15466">
    <property type="entry name" value="CLU-central"/>
    <property type="match status" value="1"/>
</dbReference>
<dbReference type="OMA" id="YDMVAIH"/>
<dbReference type="InterPro" id="IPR019734">
    <property type="entry name" value="TPR_rpt"/>
</dbReference>
<dbReference type="OrthoDB" id="1414216at2759"/>
<dbReference type="Pfam" id="PF13424">
    <property type="entry name" value="TPR_12"/>
    <property type="match status" value="2"/>
</dbReference>
<evidence type="ECO:0000256" key="2">
    <source>
        <dbReference type="ARBA" id="ARBA00004514"/>
    </source>
</evidence>
<dbReference type="Pfam" id="PF15044">
    <property type="entry name" value="CLU_N"/>
    <property type="match status" value="1"/>
</dbReference>
<evidence type="ECO:0000256" key="5">
    <source>
        <dbReference type="ARBA" id="ARBA00022803"/>
    </source>
</evidence>
<dbReference type="SMART" id="SM00028">
    <property type="entry name" value="TPR"/>
    <property type="match status" value="3"/>
</dbReference>
<keyword evidence="4" id="KW-0677">Repeat</keyword>
<dbReference type="Pfam" id="PF12807">
    <property type="entry name" value="eIF3_p135"/>
    <property type="match status" value="1"/>
</dbReference>
<dbReference type="InterPro" id="IPR033646">
    <property type="entry name" value="CLU-central"/>
</dbReference>
<feature type="compositionally biased region" description="Basic residues" evidence="8">
    <location>
        <begin position="1"/>
        <end position="17"/>
    </location>
</feature>
<feature type="region of interest" description="Disordered" evidence="8">
    <location>
        <begin position="130"/>
        <end position="171"/>
    </location>
</feature>
<name>A0A1U7ZNQ8_NELNU</name>
<dbReference type="eggNOG" id="KOG1839">
    <property type="taxonomic scope" value="Eukaryota"/>
</dbReference>
<dbReference type="Proteomes" id="UP000189703">
    <property type="component" value="Unplaced"/>
</dbReference>
<dbReference type="KEGG" id="nnu:104592523"/>
<dbReference type="GO" id="GO:0005634">
    <property type="term" value="C:nucleus"/>
    <property type="evidence" value="ECO:0007669"/>
    <property type="project" value="UniProtKB-SubCell"/>
</dbReference>
<dbReference type="GO" id="GO:0003729">
    <property type="term" value="F:mRNA binding"/>
    <property type="evidence" value="ECO:0007669"/>
    <property type="project" value="UniProtKB-ARBA"/>
</dbReference>
<feature type="compositionally biased region" description="Polar residues" evidence="8">
    <location>
        <begin position="162"/>
        <end position="171"/>
    </location>
</feature>
<dbReference type="InterPro" id="IPR011990">
    <property type="entry name" value="TPR-like_helical_dom_sf"/>
</dbReference>
<dbReference type="GO" id="GO:0019750">
    <property type="term" value="P:chloroplast localization"/>
    <property type="evidence" value="ECO:0007669"/>
    <property type="project" value="UniProtKB-ARBA"/>
</dbReference>
<feature type="repeat" description="TPR" evidence="7">
    <location>
        <begin position="924"/>
        <end position="957"/>
    </location>
</feature>
<comment type="subcellular location">
    <subcellularLocation>
        <location evidence="2">Cytoplasm</location>
        <location evidence="2">Cytosol</location>
    </subcellularLocation>
    <subcellularLocation>
        <location evidence="1">Nucleus</location>
    </subcellularLocation>
</comment>
<dbReference type="Gene3D" id="1.25.40.10">
    <property type="entry name" value="Tetratricopeptide repeat domain"/>
    <property type="match status" value="1"/>
</dbReference>
<dbReference type="GO" id="GO:0005829">
    <property type="term" value="C:cytosol"/>
    <property type="evidence" value="ECO:0007669"/>
    <property type="project" value="UniProtKB-SubCell"/>
</dbReference>
<keyword evidence="3" id="KW-0963">Cytoplasm</keyword>
<evidence type="ECO:0000256" key="8">
    <source>
        <dbReference type="SAM" id="MobiDB-lite"/>
    </source>
</evidence>
<dbReference type="InterPro" id="IPR028275">
    <property type="entry name" value="CLU_N"/>
</dbReference>
<dbReference type="SUPFAM" id="SSF48452">
    <property type="entry name" value="TPR-like"/>
    <property type="match status" value="2"/>
</dbReference>
<evidence type="ECO:0000313" key="11">
    <source>
        <dbReference type="RefSeq" id="XP_010250243.1"/>
    </source>
</evidence>
<keyword evidence="6" id="KW-0539">Nucleus</keyword>
<dbReference type="GO" id="GO:0005737">
    <property type="term" value="C:cytoplasm"/>
    <property type="evidence" value="ECO:0000318"/>
    <property type="project" value="GO_Central"/>
</dbReference>
<dbReference type="PROSITE" id="PS50005">
    <property type="entry name" value="TPR"/>
    <property type="match status" value="1"/>
</dbReference>
<dbReference type="GeneID" id="104592523"/>
<feature type="region of interest" description="Disordered" evidence="8">
    <location>
        <begin position="1647"/>
        <end position="1669"/>
    </location>
</feature>
<evidence type="ECO:0000259" key="9">
    <source>
        <dbReference type="PROSITE" id="PS51823"/>
    </source>
</evidence>
<evidence type="ECO:0000256" key="1">
    <source>
        <dbReference type="ARBA" id="ARBA00004123"/>
    </source>
</evidence>
<proteinExistence type="predicted"/>
<dbReference type="FunFam" id="1.25.40.10:FF:000024">
    <property type="entry name" value="Tetratricopeptide repeat (TPR)-like superfamily protein"/>
    <property type="match status" value="1"/>
</dbReference>
<gene>
    <name evidence="11" type="primary">LOC104592523</name>
</gene>
<feature type="compositionally biased region" description="Low complexity" evidence="8">
    <location>
        <begin position="143"/>
        <end position="161"/>
    </location>
</feature>
<accession>A0A1U7ZNQ8</accession>
<dbReference type="PANTHER" id="PTHR12601">
    <property type="entry name" value="EUKARYOTIC TRANSLATION INITIATION FACTOR 3 SUBUNIT EIF-3"/>
    <property type="match status" value="1"/>
</dbReference>
<evidence type="ECO:0000256" key="4">
    <source>
        <dbReference type="ARBA" id="ARBA00022737"/>
    </source>
</evidence>
<feature type="region of interest" description="Disordered" evidence="8">
    <location>
        <begin position="1"/>
        <end position="20"/>
    </location>
</feature>
<organism evidence="10 11">
    <name type="scientific">Nelumbo nucifera</name>
    <name type="common">Sacred lotus</name>
    <dbReference type="NCBI Taxonomy" id="4432"/>
    <lineage>
        <taxon>Eukaryota</taxon>
        <taxon>Viridiplantae</taxon>
        <taxon>Streptophyta</taxon>
        <taxon>Embryophyta</taxon>
        <taxon>Tracheophyta</taxon>
        <taxon>Spermatophyta</taxon>
        <taxon>Magnoliopsida</taxon>
        <taxon>Proteales</taxon>
        <taxon>Nelumbonaceae</taxon>
        <taxon>Nelumbo</taxon>
    </lineage>
</organism>
<sequence length="1710" mass="190300">MAPKSGRGKTNKAKGEKKKKEEKVVPSLLDITVITPYDSQITLKGISTDKIIDVKKLLANNVETCHLTNYSLSHEVRGQRLNDAVEVATLKPCVLRMVEEDYIEEDQAVAHVRRLLDIVACTTWFGKPKDGRTEGRAKKTKNQSDSNSSSTTISSAHSSSNGEISTGSASEASDSVISEELDMATIHPTPKLSNFYDFLSLSHLTPPILFLKRGDIRGVEERREGDYLEFQVKICNGKVITVVASVKGFYSAGKQFIQSYSLVDLLQQLSQAFANAYESLMKAFVEHNKFGNLPYGFRANTWLVPPTVVEFPSKFLPFPTEDETWGGSGGGQGRSGQYDYRPWATEFSILASLPCKTEDERLIRDRKAFLLHNLFVDVSIFKAVSVINQLINSNMNSKHSANSSAGSILYEDHVGDLYIVVKRDAADISLKANEKVNGNQESGMLCKDVTQRNLLKGITADENVVVHDTSTLGMVVVRHLGYTAIVKVQGEVNNGSCIAQDIDIDNQPDGGANSLNVNSLRTLLHKSFGAECQFPLSNLDSLEAARCLVLKVINDSLIKLKEEPAVSERFIRWELGACWVQHLQKQEKSPNGGSKVCWEEKNKAEVDVKGHGKQLKLLKKRERKMDSISRKADKLEEDSKISNTVVDEKGDSGETKSEYNGDAEINKLISEAAFLRLRETKTGLHQKSLDELLKMAHKYYDEVALPKLVADFGSLELSPVDGRTLTDFMHTRGLQMRSLGRLVELAEKLPHIQSLCIDEMVTRAFKHILKAVISSVDNLADLSAAIASSLNFLLGSYKKDTHDHNLKMKWLETFIAIRFGWKLRNEFQHVKKFSILRGLCHKVGVELVPRDYDMNSPNPFKRSDIISMIPVCKHVGFSSADGRALMESSKASLDKGKLEDAVNYGTKALSKMIAVCGPYHHTTASAYSLLAVVLYHTGDFNQAAVYQQNALNINERELGLDHPDTMKSYGDLSVFYYRLQHIELALKYVNRALYLLHFICGLAHPNTAATYINVAMMEEGMGNVHVALRYLHEALKCNQRLLGVDHIQTAASYHAIAIALSLMDAYSLSVQHEQTTLKILQTKLGPEDHRTQDAAAWLEYFESKVLEQQEAARNGTPKPDTSIASKGHLSVSDLLDFINPDQDSKVRDAQKKLRRAKLLQIAEKSHQAQHDASTDDIQLDVKMQISVEDDNRSKEKVGEIHSELRENDGTGTYDPKTINGSNSEADEGWQEAISKGQTGNSVGRKFDRRRPALAKLNINTSEPSDNGDANYRKKTKKAFSIDMYAALKHQMTPSSSGAENPTKLQEKNPVSTIFSAPVTPGNLTARASKSLSYKEVVVAPPGTVLRPVIEKPEEIKKEKVDTHDCHISPEASHIGEADNTVIEIAKAKEEENIATGHNETKEEKAIPEFEVTTCLTNYEKAPETNGRKLSAEAQPFNPRSFSLMAPSFRSVTNIYGNTTNQGMVSPRPTGMYPHPSIDTRVPCGPRSPLYYRTGHDFCMKHNFLNYQNPVTDRSSLMPPRVMNPHAPEFIPRKAWQHIPGNSNLEVPTLLNQESGSLDGNGEELISEEQQRDPVSSTEGRDGKLKNCSMDLQKAELARQILISLILKSVQHNLDPRNAAREKNSDILEQSLDPIERDSAIIKIHYGNGDKTESMSQSAEDEQSKAVDTDEHKNVDGEGFTVVTKRRRNRQHFTNGVTELYAQQSICTSVR</sequence>
<dbReference type="InterPro" id="IPR025697">
    <property type="entry name" value="CLU_dom"/>
</dbReference>
<dbReference type="STRING" id="4432.A0A1U7ZNQ8"/>
<dbReference type="InParanoid" id="A0A1U7ZNQ8"/>
<dbReference type="FunCoup" id="A0A1U7ZNQ8">
    <property type="interactions" value="1388"/>
</dbReference>
<dbReference type="InterPro" id="IPR027523">
    <property type="entry name" value="CLU_prot"/>
</dbReference>
<evidence type="ECO:0000313" key="10">
    <source>
        <dbReference type="Proteomes" id="UP000189703"/>
    </source>
</evidence>
<protein>
    <submittedName>
        <fullName evidence="11">Protein TSS-like isoform X1</fullName>
    </submittedName>
</protein>
<feature type="region of interest" description="Disordered" evidence="8">
    <location>
        <begin position="1203"/>
        <end position="1225"/>
    </location>
</feature>